<organism evidence="15 16">
    <name type="scientific">Mya arenaria</name>
    <name type="common">Soft-shell clam</name>
    <dbReference type="NCBI Taxonomy" id="6604"/>
    <lineage>
        <taxon>Eukaryota</taxon>
        <taxon>Metazoa</taxon>
        <taxon>Spiralia</taxon>
        <taxon>Lophotrochozoa</taxon>
        <taxon>Mollusca</taxon>
        <taxon>Bivalvia</taxon>
        <taxon>Autobranchia</taxon>
        <taxon>Heteroconchia</taxon>
        <taxon>Euheterodonta</taxon>
        <taxon>Imparidentia</taxon>
        <taxon>Neoheterodontei</taxon>
        <taxon>Myida</taxon>
        <taxon>Myoidea</taxon>
        <taxon>Myidae</taxon>
        <taxon>Mya</taxon>
    </lineage>
</organism>
<gene>
    <name evidence="15" type="ORF">MAR_010791</name>
</gene>
<keyword evidence="16" id="KW-1185">Reference proteome</keyword>
<dbReference type="PANTHER" id="PTHR24304">
    <property type="entry name" value="CYTOCHROME P450 FAMILY 7"/>
    <property type="match status" value="1"/>
</dbReference>
<accession>A0ABY7FSF6</accession>
<comment type="similarity">
    <text evidence="4 13">Belongs to the cytochrome P450 family.</text>
</comment>
<evidence type="ECO:0000256" key="14">
    <source>
        <dbReference type="SAM" id="Phobius"/>
    </source>
</evidence>
<evidence type="ECO:0000256" key="4">
    <source>
        <dbReference type="ARBA" id="ARBA00010617"/>
    </source>
</evidence>
<dbReference type="PANTHER" id="PTHR24304:SF4">
    <property type="entry name" value="CYTOCHROME P450"/>
    <property type="match status" value="1"/>
</dbReference>
<keyword evidence="14" id="KW-0812">Transmembrane</keyword>
<dbReference type="InterPro" id="IPR001128">
    <property type="entry name" value="Cyt_P450"/>
</dbReference>
<evidence type="ECO:0000313" key="15">
    <source>
        <dbReference type="EMBL" id="WAR25087.1"/>
    </source>
</evidence>
<dbReference type="InterPro" id="IPR050529">
    <property type="entry name" value="CYP450_sterol_14alpha_dmase"/>
</dbReference>
<evidence type="ECO:0000256" key="8">
    <source>
        <dbReference type="ARBA" id="ARBA00023002"/>
    </source>
</evidence>
<dbReference type="Pfam" id="PF00067">
    <property type="entry name" value="p450"/>
    <property type="match status" value="1"/>
</dbReference>
<reference evidence="15" key="1">
    <citation type="submission" date="2022-11" db="EMBL/GenBank/DDBJ databases">
        <title>Centuries of genome instability and evolution in soft-shell clam transmissible cancer (bioRxiv).</title>
        <authorList>
            <person name="Hart S.F.M."/>
            <person name="Yonemitsu M.A."/>
            <person name="Giersch R.M."/>
            <person name="Beal B.F."/>
            <person name="Arriagada G."/>
            <person name="Davis B.W."/>
            <person name="Ostrander E.A."/>
            <person name="Goff S.P."/>
            <person name="Metzger M.J."/>
        </authorList>
    </citation>
    <scope>NUCLEOTIDE SEQUENCE</scope>
    <source>
        <strain evidence="15">MELC-2E11</strain>
        <tissue evidence="15">Siphon/mantle</tissue>
    </source>
</reference>
<dbReference type="EMBL" id="CP111025">
    <property type="protein sequence ID" value="WAR25087.1"/>
    <property type="molecule type" value="Genomic_DNA"/>
</dbReference>
<evidence type="ECO:0000256" key="10">
    <source>
        <dbReference type="ARBA" id="ARBA00023098"/>
    </source>
</evidence>
<protein>
    <submittedName>
        <fullName evidence="15">CP7A1-like protein</fullName>
    </submittedName>
</protein>
<keyword evidence="14" id="KW-1133">Transmembrane helix</keyword>
<dbReference type="CDD" id="cd11040">
    <property type="entry name" value="CYP7_CYP8-like"/>
    <property type="match status" value="1"/>
</dbReference>
<evidence type="ECO:0000256" key="13">
    <source>
        <dbReference type="PIRNR" id="PIRNR000047"/>
    </source>
</evidence>
<evidence type="ECO:0000256" key="1">
    <source>
        <dbReference type="ARBA" id="ARBA00001971"/>
    </source>
</evidence>
<evidence type="ECO:0000256" key="12">
    <source>
        <dbReference type="ARBA" id="ARBA00023221"/>
    </source>
</evidence>
<dbReference type="InterPro" id="IPR024204">
    <property type="entry name" value="Cyt_P450_CYP7A1-type"/>
</dbReference>
<comment type="cofactor">
    <cofactor evidence="1 13">
        <name>heme</name>
        <dbReference type="ChEBI" id="CHEBI:30413"/>
    </cofactor>
</comment>
<keyword evidence="8" id="KW-0560">Oxidoreductase</keyword>
<dbReference type="InterPro" id="IPR002403">
    <property type="entry name" value="Cyt_P450_E_grp-IV"/>
</dbReference>
<feature type="transmembrane region" description="Helical" evidence="14">
    <location>
        <begin position="6"/>
        <end position="24"/>
    </location>
</feature>
<keyword evidence="10" id="KW-0443">Lipid metabolism</keyword>
<evidence type="ECO:0000256" key="2">
    <source>
        <dbReference type="ARBA" id="ARBA00004586"/>
    </source>
</evidence>
<evidence type="ECO:0000313" key="16">
    <source>
        <dbReference type="Proteomes" id="UP001164746"/>
    </source>
</evidence>
<keyword evidence="7 13" id="KW-0256">Endoplasmic reticulum</keyword>
<proteinExistence type="inferred from homology"/>
<evidence type="ECO:0000256" key="11">
    <source>
        <dbReference type="ARBA" id="ARBA00023136"/>
    </source>
</evidence>
<sequence length="488" mass="56705">MVAVSVYLGVILVALVLAYCRIFARRRRKSEPALVPGSFLWGNGKDFAENAVEFIHKSTKKFGDIFTIRLLNQHITIISDPHSYERMCKEKTFDFDPIQKQVNNNVFSFQLIDSKKMIKEASKKVKGQYLFANMNNFSNHLRESFADATCNLPMTDGWCRDGLRSFGSRTMFRAIFRSIFGKEKPEDVFEPVNVYQNFDVFHKYFNFLWLGLPIKLFPSACRALDVLVKMPKSDEILERSDVSDYIKYSTEFMKSHGQTESDIIGHNLVFLHVNYNTFRVSYWLIYYLMKYQDALQALRQEINEFVETKASFCDPEGPVELTLAELDKLPVLNSVLNETIRYTSGVFMVRAVTADTDFCMENGQTYKLRAGDRVAIYPPAIHKDPEIFENPLEFKYDRFVDATFYKNGRELKNPLLAFGSLCPGKKLAMTQAKWFIFNLAHNFDFETVDGQTCEPDVHYHGHEILPPTRDVEILYRRKENRRPVEFVQ</sequence>
<evidence type="ECO:0000256" key="9">
    <source>
        <dbReference type="ARBA" id="ARBA00023004"/>
    </source>
</evidence>
<dbReference type="Proteomes" id="UP001164746">
    <property type="component" value="Chromosome 14"/>
</dbReference>
<evidence type="ECO:0000256" key="5">
    <source>
        <dbReference type="ARBA" id="ARBA00022617"/>
    </source>
</evidence>
<comment type="pathway">
    <text evidence="3">Lipid metabolism; bile acid biosynthesis.</text>
</comment>
<dbReference type="PRINTS" id="PR00465">
    <property type="entry name" value="EP450IV"/>
</dbReference>
<keyword evidence="9 13" id="KW-0408">Iron</keyword>
<keyword evidence="12" id="KW-0753">Steroid metabolism</keyword>
<evidence type="ECO:0000256" key="6">
    <source>
        <dbReference type="ARBA" id="ARBA00022723"/>
    </source>
</evidence>
<dbReference type="SUPFAM" id="SSF48264">
    <property type="entry name" value="Cytochrome P450"/>
    <property type="match status" value="1"/>
</dbReference>
<dbReference type="Gene3D" id="1.10.630.10">
    <property type="entry name" value="Cytochrome P450"/>
    <property type="match status" value="1"/>
</dbReference>
<keyword evidence="11 13" id="KW-0472">Membrane</keyword>
<keyword evidence="6 13" id="KW-0479">Metal-binding</keyword>
<dbReference type="InterPro" id="IPR036396">
    <property type="entry name" value="Cyt_P450_sf"/>
</dbReference>
<evidence type="ECO:0000256" key="7">
    <source>
        <dbReference type="ARBA" id="ARBA00022824"/>
    </source>
</evidence>
<comment type="subcellular location">
    <subcellularLocation>
        <location evidence="2 13">Endoplasmic reticulum membrane</location>
    </subcellularLocation>
</comment>
<name>A0ABY7FSF6_MYAAR</name>
<evidence type="ECO:0000256" key="3">
    <source>
        <dbReference type="ARBA" id="ARBA00004860"/>
    </source>
</evidence>
<dbReference type="PIRSF" id="PIRSF000047">
    <property type="entry name" value="Cytochrome_CYPVIIA1"/>
    <property type="match status" value="1"/>
</dbReference>
<keyword evidence="5 13" id="KW-0349">Heme</keyword>